<name>A0ABW5DGU6_9HYPH</name>
<sequence>RDDLVGLVSLVCHCGPPSWSKPYFKVDPFNGGGSSGDGPFRGDIVTAIPGGGSVPDYLAIYVDNQGFHFTQLIHDDYFKAIKMLFNNGLYVSCAKLLMSCIDSMAYVEFGDVKGNFERWLEEYSDLSRCGITPAELWEFRNSLLHMTNLNSPKVRRGETSGIIPFIGGVQHLPSIHPSLPKPSNLYILLQEIGSAICRWGESYNHDKDKLLKFIERYDETISDSRMAVFSLNSPSESYQHR</sequence>
<dbReference type="EMBL" id="JBHUIR010000034">
    <property type="protein sequence ID" value="MFD2260164.1"/>
    <property type="molecule type" value="Genomic_DNA"/>
</dbReference>
<dbReference type="RefSeq" id="WP_378188510.1">
    <property type="nucleotide sequence ID" value="NZ_JBHUIR010000034.1"/>
</dbReference>
<feature type="non-terminal residue" evidence="1">
    <location>
        <position position="1"/>
    </location>
</feature>
<evidence type="ECO:0000313" key="2">
    <source>
        <dbReference type="Proteomes" id="UP001597373"/>
    </source>
</evidence>
<proteinExistence type="predicted"/>
<comment type="caution">
    <text evidence="1">The sequence shown here is derived from an EMBL/GenBank/DDBJ whole genome shotgun (WGS) entry which is preliminary data.</text>
</comment>
<protein>
    <submittedName>
        <fullName evidence="1">Uncharacterized protein</fullName>
    </submittedName>
</protein>
<organism evidence="1 2">
    <name type="scientific">Chelativorans composti</name>
    <dbReference type="NCBI Taxonomy" id="768533"/>
    <lineage>
        <taxon>Bacteria</taxon>
        <taxon>Pseudomonadati</taxon>
        <taxon>Pseudomonadota</taxon>
        <taxon>Alphaproteobacteria</taxon>
        <taxon>Hyphomicrobiales</taxon>
        <taxon>Phyllobacteriaceae</taxon>
        <taxon>Chelativorans</taxon>
    </lineage>
</organism>
<accession>A0ABW5DGU6</accession>
<keyword evidence="2" id="KW-1185">Reference proteome</keyword>
<evidence type="ECO:0000313" key="1">
    <source>
        <dbReference type="EMBL" id="MFD2260164.1"/>
    </source>
</evidence>
<dbReference type="Proteomes" id="UP001597373">
    <property type="component" value="Unassembled WGS sequence"/>
</dbReference>
<reference evidence="2" key="1">
    <citation type="journal article" date="2019" name="Int. J. Syst. Evol. Microbiol.">
        <title>The Global Catalogue of Microorganisms (GCM) 10K type strain sequencing project: providing services to taxonomists for standard genome sequencing and annotation.</title>
        <authorList>
            <consortium name="The Broad Institute Genomics Platform"/>
            <consortium name="The Broad Institute Genome Sequencing Center for Infectious Disease"/>
            <person name="Wu L."/>
            <person name="Ma J."/>
        </authorList>
    </citation>
    <scope>NUCLEOTIDE SEQUENCE [LARGE SCALE GENOMIC DNA]</scope>
    <source>
        <strain evidence="2">KCTC 23707</strain>
    </source>
</reference>
<gene>
    <name evidence="1" type="ORF">ACFSMZ_10360</name>
</gene>